<feature type="domain" description="Helicase C-terminal" evidence="6">
    <location>
        <begin position="511"/>
        <end position="701"/>
    </location>
</feature>
<evidence type="ECO:0000256" key="3">
    <source>
        <dbReference type="ARBA" id="ARBA00022806"/>
    </source>
</evidence>
<dbReference type="CDD" id="cd17921">
    <property type="entry name" value="DEXHc_Ski2"/>
    <property type="match status" value="1"/>
</dbReference>
<keyword evidence="8" id="KW-1185">Reference proteome</keyword>
<dbReference type="SMART" id="SM00487">
    <property type="entry name" value="DEXDc"/>
    <property type="match status" value="1"/>
</dbReference>
<dbReference type="InterPro" id="IPR050474">
    <property type="entry name" value="Hel308_SKI2-like"/>
</dbReference>
<dbReference type="PANTHER" id="PTHR47961">
    <property type="entry name" value="DNA POLYMERASE THETA, PUTATIVE (AFU_ORTHOLOGUE AFUA_1G05260)-RELATED"/>
    <property type="match status" value="1"/>
</dbReference>
<dbReference type="EMBL" id="CP003179">
    <property type="protein sequence ID" value="AEW04744.1"/>
    <property type="molecule type" value="Genomic_DNA"/>
</dbReference>
<dbReference type="STRING" id="679936.Sulac_1244"/>
<dbReference type="PATRIC" id="fig|679936.5.peg.1301"/>
<dbReference type="PANTHER" id="PTHR47961:SF6">
    <property type="entry name" value="DNA-DIRECTED DNA POLYMERASE"/>
    <property type="match status" value="1"/>
</dbReference>
<evidence type="ECO:0000313" key="8">
    <source>
        <dbReference type="Proteomes" id="UP000005439"/>
    </source>
</evidence>
<dbReference type="InterPro" id="IPR001650">
    <property type="entry name" value="Helicase_C-like"/>
</dbReference>
<reference evidence="8" key="1">
    <citation type="submission" date="2011-12" db="EMBL/GenBank/DDBJ databases">
        <title>The complete genome of chromosome of Sulfobacillus acidophilus DSM 10332.</title>
        <authorList>
            <person name="Lucas S."/>
            <person name="Han J."/>
            <person name="Lapidus A."/>
            <person name="Bruce D."/>
            <person name="Goodwin L."/>
            <person name="Pitluck S."/>
            <person name="Peters L."/>
            <person name="Kyrpides N."/>
            <person name="Mavromatis K."/>
            <person name="Ivanova N."/>
            <person name="Mikhailova N."/>
            <person name="Chertkov O."/>
            <person name="Saunders E."/>
            <person name="Detter J.C."/>
            <person name="Tapia R."/>
            <person name="Han C."/>
            <person name="Land M."/>
            <person name="Hauser L."/>
            <person name="Markowitz V."/>
            <person name="Cheng J.-F."/>
            <person name="Hugenholtz P."/>
            <person name="Woyke T."/>
            <person name="Wu D."/>
            <person name="Pukall R."/>
            <person name="Gehrich-Schroeter G."/>
            <person name="Schneider S."/>
            <person name="Klenk H.-P."/>
            <person name="Eisen J.A."/>
        </authorList>
    </citation>
    <scope>NUCLEOTIDE SEQUENCE [LARGE SCALE GENOMIC DNA]</scope>
    <source>
        <strain evidence="8">ATCC 700253 / DSM 10332 / NAL</strain>
    </source>
</reference>
<dbReference type="SUPFAM" id="SSF52540">
    <property type="entry name" value="P-loop containing nucleoside triphosphate hydrolases"/>
    <property type="match status" value="1"/>
</dbReference>
<evidence type="ECO:0000256" key="2">
    <source>
        <dbReference type="ARBA" id="ARBA00022801"/>
    </source>
</evidence>
<proteinExistence type="predicted"/>
<dbReference type="Pfam" id="PF00271">
    <property type="entry name" value="Helicase_C"/>
    <property type="match status" value="1"/>
</dbReference>
<dbReference type="Proteomes" id="UP000005439">
    <property type="component" value="Chromosome"/>
</dbReference>
<dbReference type="GO" id="GO:0004386">
    <property type="term" value="F:helicase activity"/>
    <property type="evidence" value="ECO:0007669"/>
    <property type="project" value="UniProtKB-KW"/>
</dbReference>
<dbReference type="SMART" id="SM00490">
    <property type="entry name" value="HELICc"/>
    <property type="match status" value="1"/>
</dbReference>
<evidence type="ECO:0000313" key="7">
    <source>
        <dbReference type="EMBL" id="AEW04744.1"/>
    </source>
</evidence>
<keyword evidence="3 7" id="KW-0347">Helicase</keyword>
<dbReference type="Gene3D" id="3.40.50.300">
    <property type="entry name" value="P-loop containing nucleotide triphosphate hydrolases"/>
    <property type="match status" value="2"/>
</dbReference>
<organism evidence="7 8">
    <name type="scientific">Sulfobacillus acidophilus (strain ATCC 700253 / DSM 10332 / NAL)</name>
    <dbReference type="NCBI Taxonomy" id="679936"/>
    <lineage>
        <taxon>Bacteria</taxon>
        <taxon>Bacillati</taxon>
        <taxon>Bacillota</taxon>
        <taxon>Clostridia</taxon>
        <taxon>Eubacteriales</taxon>
        <taxon>Clostridiales Family XVII. Incertae Sedis</taxon>
        <taxon>Sulfobacillus</taxon>
    </lineage>
</organism>
<dbReference type="Pfam" id="PF00270">
    <property type="entry name" value="DEAD"/>
    <property type="match status" value="1"/>
</dbReference>
<gene>
    <name evidence="7" type="ordered locus">Sulac_1244</name>
</gene>
<dbReference type="InterPro" id="IPR011545">
    <property type="entry name" value="DEAD/DEAH_box_helicase_dom"/>
</dbReference>
<dbReference type="PROSITE" id="PS51192">
    <property type="entry name" value="HELICASE_ATP_BIND_1"/>
    <property type="match status" value="1"/>
</dbReference>
<evidence type="ECO:0000256" key="4">
    <source>
        <dbReference type="ARBA" id="ARBA00022840"/>
    </source>
</evidence>
<dbReference type="KEGG" id="sap:Sulac_1244"/>
<keyword evidence="1" id="KW-0547">Nucleotide-binding</keyword>
<dbReference type="HOGENOM" id="CLU_300879_0_0_9"/>
<dbReference type="InterPro" id="IPR027417">
    <property type="entry name" value="P-loop_NTPase"/>
</dbReference>
<dbReference type="PROSITE" id="PS51194">
    <property type="entry name" value="HELICASE_CTER"/>
    <property type="match status" value="1"/>
</dbReference>
<dbReference type="GO" id="GO:0003676">
    <property type="term" value="F:nucleic acid binding"/>
    <property type="evidence" value="ECO:0007669"/>
    <property type="project" value="InterPro"/>
</dbReference>
<dbReference type="GO" id="GO:0016787">
    <property type="term" value="F:hydrolase activity"/>
    <property type="evidence" value="ECO:0007669"/>
    <property type="project" value="UniProtKB-KW"/>
</dbReference>
<reference evidence="7 8" key="2">
    <citation type="journal article" date="2012" name="Stand. Genomic Sci.">
        <title>Complete genome sequence of the moderately thermophilic mineral-sulfide-oxidizing firmicute Sulfobacillus acidophilus type strain (NAL(T)).</title>
        <authorList>
            <person name="Anderson I."/>
            <person name="Chertkov O."/>
            <person name="Chen A."/>
            <person name="Saunders E."/>
            <person name="Lapidus A."/>
            <person name="Nolan M."/>
            <person name="Lucas S."/>
            <person name="Hammon N."/>
            <person name="Deshpande S."/>
            <person name="Cheng J.F."/>
            <person name="Han C."/>
            <person name="Tapia R."/>
            <person name="Goodwin L.A."/>
            <person name="Pitluck S."/>
            <person name="Liolios K."/>
            <person name="Pagani I."/>
            <person name="Ivanova N."/>
            <person name="Mikhailova N."/>
            <person name="Pati A."/>
            <person name="Palaniappan K."/>
            <person name="Land M."/>
            <person name="Pan C."/>
            <person name="Rohde M."/>
            <person name="Pukall R."/>
            <person name="Goker M."/>
            <person name="Detter J.C."/>
            <person name="Woyke T."/>
            <person name="Bristow J."/>
            <person name="Eisen J.A."/>
            <person name="Markowitz V."/>
            <person name="Hugenholtz P."/>
            <person name="Kyrpides N.C."/>
            <person name="Klenk H.P."/>
            <person name="Mavromatis K."/>
        </authorList>
    </citation>
    <scope>NUCLEOTIDE SEQUENCE [LARGE SCALE GENOMIC DNA]</scope>
    <source>
        <strain evidence="8">ATCC 700253 / DSM 10332 / NAL</strain>
    </source>
</reference>
<evidence type="ECO:0000259" key="6">
    <source>
        <dbReference type="PROSITE" id="PS51194"/>
    </source>
</evidence>
<protein>
    <submittedName>
        <fullName evidence="7">DEAD/DEAH box helicase domain protein</fullName>
    </submittedName>
</protein>
<dbReference type="InterPro" id="IPR014001">
    <property type="entry name" value="Helicase_ATP-bd"/>
</dbReference>
<keyword evidence="4" id="KW-0067">ATP-binding</keyword>
<dbReference type="GO" id="GO:0005524">
    <property type="term" value="F:ATP binding"/>
    <property type="evidence" value="ECO:0007669"/>
    <property type="project" value="UniProtKB-KW"/>
</dbReference>
<accession>G8TVA4</accession>
<dbReference type="AlphaFoldDB" id="G8TVA4"/>
<sequence length="1007" mass="114810">MIESKLAYWVAQSKSWHTFKEFKLSIENQADYPFLGHPKDFYITLFGKMFELIHKDPSEENAALNRIKNQMLQIAKGMEIYSLKETRSEFQGVDFSRNMLYVASLYYLADYPASAYILAKLFPPTVYEGEVDQFISSFLCRDLDHLPTFADPFARFVLTGKRENLEGLSATLHDGSVKARDPDEFVSFRIAEALVKSFMANNVWQDLADRFDVLTEERWKQFIRHGFDRRPPVWSFFPSQRQAIAQGILSEDARCFALQMPTSAGKTALCELIIFNHILQKPGKVLFLAPYRALASELLSGFGRRLATLGISSKAMYGGHVPNNEERAAIQDVDVLIATPEMFLAVESVIPEVYESFSLVICDEGHLLDDTTRGLNYELLLAKFKLRSPNARFVFLSAVVPNINEINQWLGGNESVVRSNYRPTELDLAYLQKTARNGYMLNFNPHKRRPENYQLYHFLTRGDMEFVNIQTGRINHYRLETSVTRQSVATAMKALLAGKVALFSPHKRKNGVESLAEELIRQTISSSLPKPIEFADSTMIERLQEYFGRVFGKDYLLTRLVRVGALYHHGDLPQNIREVVESAIHTSAFRLLICTNTLAEGVNLPIKVVVIHSARRFDKYTGTLKPLKLRDLANLFGRAGRSGQETTGMVIVVNPVDRQIVSDAIEGTKNEAVSGYLFGLIENLERVIREHRLVLDNRLLESQSEDFLRLLDSIDVSLISLLAEEIDVDHLTREINTLIQSTFAYHQGDSEQRDTLRAIFKSRGERLVPYVQNGQFKAIKNSGATLRFFEQVVHRLHLEDEVWSKTTHPCDDRWMAHLFDILFSLPQIIATVDDFNTGRSKDEMAVDATVIRDICTLWMKGHWYGEIATRLNVEVSYLLRIFSSIVHSTIGTYVAQIIRLASYLSEHEVGISISETILDWPQYLMSGLQYKTELELVNLGFTEREGVIAIARWMALNNVQGFSGPALKSWLVLFEDKLLAEIKDLITTVAYDKSAKDFDLLRHQPIL</sequence>
<keyword evidence="2" id="KW-0378">Hydrolase</keyword>
<evidence type="ECO:0000256" key="1">
    <source>
        <dbReference type="ARBA" id="ARBA00022741"/>
    </source>
</evidence>
<evidence type="ECO:0000259" key="5">
    <source>
        <dbReference type="PROSITE" id="PS51192"/>
    </source>
</evidence>
<feature type="domain" description="Helicase ATP-binding" evidence="5">
    <location>
        <begin position="247"/>
        <end position="418"/>
    </location>
</feature>
<name>G8TVA4_SULAD</name>